<dbReference type="EMBL" id="CAINUL010000006">
    <property type="protein sequence ID" value="CAD0110251.1"/>
    <property type="molecule type" value="Genomic_DNA"/>
</dbReference>
<evidence type="ECO:0000256" key="1">
    <source>
        <dbReference type="ARBA" id="ARBA00007673"/>
    </source>
</evidence>
<dbReference type="InterPro" id="IPR007400">
    <property type="entry name" value="PrpF-like"/>
</dbReference>
<keyword evidence="4" id="KW-1185">Reference proteome</keyword>
<evidence type="ECO:0008006" key="5">
    <source>
        <dbReference type="Google" id="ProtNLM"/>
    </source>
</evidence>
<evidence type="ECO:0000256" key="2">
    <source>
        <dbReference type="ARBA" id="ARBA00023235"/>
    </source>
</evidence>
<organism evidence="3 4">
    <name type="scientific">Aureobasidium uvarum</name>
    <dbReference type="NCBI Taxonomy" id="2773716"/>
    <lineage>
        <taxon>Eukaryota</taxon>
        <taxon>Fungi</taxon>
        <taxon>Dikarya</taxon>
        <taxon>Ascomycota</taxon>
        <taxon>Pezizomycotina</taxon>
        <taxon>Dothideomycetes</taxon>
        <taxon>Dothideomycetidae</taxon>
        <taxon>Dothideales</taxon>
        <taxon>Saccotheciaceae</taxon>
        <taxon>Aureobasidium</taxon>
    </lineage>
</organism>
<proteinExistence type="inferred from homology"/>
<dbReference type="PANTHER" id="PTHR43709:SF2">
    <property type="entry name" value="DUF453 DOMAIN PROTEIN (AFU_ORTHOLOGUE AFUA_6G00360)"/>
    <property type="match status" value="1"/>
</dbReference>
<name>A0A9N8PTF6_9PEZI</name>
<dbReference type="AlphaFoldDB" id="A0A9N8PTF6"/>
<dbReference type="SUPFAM" id="SSF54506">
    <property type="entry name" value="Diaminopimelate epimerase-like"/>
    <property type="match status" value="2"/>
</dbReference>
<comment type="caution">
    <text evidence="3">The sequence shown here is derived from an EMBL/GenBank/DDBJ whole genome shotgun (WGS) entry which is preliminary data.</text>
</comment>
<dbReference type="GO" id="GO:0016853">
    <property type="term" value="F:isomerase activity"/>
    <property type="evidence" value="ECO:0007669"/>
    <property type="project" value="UniProtKB-KW"/>
</dbReference>
<dbReference type="Proteomes" id="UP000745764">
    <property type="component" value="Unassembled WGS sequence"/>
</dbReference>
<dbReference type="OrthoDB" id="10267539at2759"/>
<keyword evidence="2" id="KW-0413">Isomerase</keyword>
<dbReference type="Gene3D" id="3.10.310.10">
    <property type="entry name" value="Diaminopimelate Epimerase, Chain A, domain 1"/>
    <property type="match status" value="2"/>
</dbReference>
<protein>
    <recommendedName>
        <fullName evidence="5">DUF453-domain-containing protein</fullName>
    </recommendedName>
</protein>
<accession>A0A9N8PTF6</accession>
<reference evidence="3" key="1">
    <citation type="submission" date="2020-06" db="EMBL/GenBank/DDBJ databases">
        <authorList>
            <person name="Onetto C."/>
        </authorList>
    </citation>
    <scope>NUCLEOTIDE SEQUENCE</scope>
</reference>
<evidence type="ECO:0000313" key="3">
    <source>
        <dbReference type="EMBL" id="CAD0110251.1"/>
    </source>
</evidence>
<evidence type="ECO:0000313" key="4">
    <source>
        <dbReference type="Proteomes" id="UP000745764"/>
    </source>
</evidence>
<sequence>MPGIITTTPSVVPQVVPKKRRALPAVWMRAGTSKGLYLHRKDLPQSQQDWSPVITRVMGSYDADPKQLDGIGGATSTTSKVAVVSRSTRPDADVDYTFVQVTIGAPKLDMTGNCGNIASGVGPFAVDEGLVDILPGQSQVQVRVFNTNTNSVMIETVQVDDEGHFLEDGDCRLPGLCSVGSRVQMGFSKPAGAMTGKLLPSGRAMNTILMQTSFNSEPIPIQVSLVDAANPFCLVDSSSLPGFYHTEGPSAAVSIDFIERVRREAAVLMGLAKSTSEAALTRGTPKIAVLSKPESIDDKPSVDFQVGAYSMGKVHGSLQLTGAVCLGTAACTKGTVAYELRNGSSDTRARQDSPIELDDVPELETVRLRHPGGDMDVDVRLDVKSQVEEVIVFRTARRLFEGKVYYLG</sequence>
<dbReference type="PANTHER" id="PTHR43709">
    <property type="entry name" value="ACONITATE ISOMERASE-RELATED"/>
    <property type="match status" value="1"/>
</dbReference>
<gene>
    <name evidence="3" type="ORF">AWRI4620_LOCUS4506</name>
</gene>
<comment type="similarity">
    <text evidence="1">Belongs to the PrpF family.</text>
</comment>
<dbReference type="Pfam" id="PF04303">
    <property type="entry name" value="PrpF"/>
    <property type="match status" value="1"/>
</dbReference>